<reference evidence="2 3" key="1">
    <citation type="submission" date="2019-05" db="EMBL/GenBank/DDBJ databases">
        <title>Genome sequencing of F202Z8.</title>
        <authorList>
            <person name="Kwon Y.M."/>
        </authorList>
    </citation>
    <scope>NUCLEOTIDE SEQUENCE [LARGE SCALE GENOMIC DNA]</scope>
    <source>
        <strain evidence="2 3">F202Z8</strain>
    </source>
</reference>
<dbReference type="Pfam" id="PF04264">
    <property type="entry name" value="YceI"/>
    <property type="match status" value="1"/>
</dbReference>
<dbReference type="AlphaFoldDB" id="A0A5B7SS12"/>
<dbReference type="Gene3D" id="2.40.128.110">
    <property type="entry name" value="Lipid/polyisoprenoid-binding, YceI-like"/>
    <property type="match status" value="1"/>
</dbReference>
<dbReference type="PANTHER" id="PTHR34406">
    <property type="entry name" value="PROTEIN YCEI"/>
    <property type="match status" value="1"/>
</dbReference>
<dbReference type="KEGG" id="asag:FGM00_04760"/>
<sequence>METKYVIEKVHSTLAFRARLLGISGIGGTFNEFSGSFVRNNEDWSATEVSVEIDVASIDTGVAQRDEHLQAEYWFHTEAHPKIVFTSTSFKARKKNQFVLEGNLQLKGKKRDVTFIMNKGGSAKDKDGVRKFGFTAKTKIDREVFGIAKGAELPNGAVFLGKKVSVRFDLQLAEVK</sequence>
<gene>
    <name evidence="2" type="ORF">FGM00_04760</name>
</gene>
<dbReference type="RefSeq" id="WP_138851806.1">
    <property type="nucleotide sequence ID" value="NZ_CP040710.1"/>
</dbReference>
<dbReference type="OrthoDB" id="9811006at2"/>
<dbReference type="SUPFAM" id="SSF101874">
    <property type="entry name" value="YceI-like"/>
    <property type="match status" value="1"/>
</dbReference>
<feature type="domain" description="Lipid/polyisoprenoid-binding YceI-like" evidence="1">
    <location>
        <begin position="4"/>
        <end position="173"/>
    </location>
</feature>
<dbReference type="EMBL" id="CP040710">
    <property type="protein sequence ID" value="QCW99453.1"/>
    <property type="molecule type" value="Genomic_DNA"/>
</dbReference>
<evidence type="ECO:0000313" key="2">
    <source>
        <dbReference type="EMBL" id="QCW99453.1"/>
    </source>
</evidence>
<accession>A0A5B7SS12</accession>
<dbReference type="SMART" id="SM00867">
    <property type="entry name" value="YceI"/>
    <property type="match status" value="1"/>
</dbReference>
<keyword evidence="3" id="KW-1185">Reference proteome</keyword>
<protein>
    <submittedName>
        <fullName evidence="2">YceI family protein</fullName>
    </submittedName>
</protein>
<proteinExistence type="predicted"/>
<dbReference type="InterPro" id="IPR007372">
    <property type="entry name" value="Lipid/polyisoprenoid-bd_YceI"/>
</dbReference>
<evidence type="ECO:0000313" key="3">
    <source>
        <dbReference type="Proteomes" id="UP000310017"/>
    </source>
</evidence>
<dbReference type="InterPro" id="IPR036761">
    <property type="entry name" value="TTHA0802/YceI-like_sf"/>
</dbReference>
<organism evidence="2 3">
    <name type="scientific">Aggregatimonas sangjinii</name>
    <dbReference type="NCBI Taxonomy" id="2583587"/>
    <lineage>
        <taxon>Bacteria</taxon>
        <taxon>Pseudomonadati</taxon>
        <taxon>Bacteroidota</taxon>
        <taxon>Flavobacteriia</taxon>
        <taxon>Flavobacteriales</taxon>
        <taxon>Flavobacteriaceae</taxon>
        <taxon>Aggregatimonas</taxon>
    </lineage>
</organism>
<dbReference type="Proteomes" id="UP000310017">
    <property type="component" value="Chromosome"/>
</dbReference>
<name>A0A5B7SS12_9FLAO</name>
<dbReference type="PANTHER" id="PTHR34406:SF1">
    <property type="entry name" value="PROTEIN YCEI"/>
    <property type="match status" value="1"/>
</dbReference>
<evidence type="ECO:0000259" key="1">
    <source>
        <dbReference type="SMART" id="SM00867"/>
    </source>
</evidence>